<name>A0ABZ0D6F7_9XANT</name>
<keyword evidence="1" id="KW-1133">Transmembrane helix</keyword>
<gene>
    <name evidence="2" type="ORF">NYR99_16840</name>
</gene>
<keyword evidence="1" id="KW-0812">Transmembrane</keyword>
<dbReference type="Proteomes" id="UP001304534">
    <property type="component" value="Chromosome"/>
</dbReference>
<dbReference type="GeneID" id="95585576"/>
<evidence type="ECO:0008006" key="4">
    <source>
        <dbReference type="Google" id="ProtNLM"/>
    </source>
</evidence>
<accession>A0ABZ0D6F7</accession>
<dbReference type="RefSeq" id="WP_228323897.1">
    <property type="nucleotide sequence ID" value="NZ_CP103837.1"/>
</dbReference>
<feature type="transmembrane region" description="Helical" evidence="1">
    <location>
        <begin position="68"/>
        <end position="87"/>
    </location>
</feature>
<organism evidence="2 3">
    <name type="scientific">Xanthomonas dyei</name>
    <dbReference type="NCBI Taxonomy" id="743699"/>
    <lineage>
        <taxon>Bacteria</taxon>
        <taxon>Pseudomonadati</taxon>
        <taxon>Pseudomonadota</taxon>
        <taxon>Gammaproteobacteria</taxon>
        <taxon>Lysobacterales</taxon>
        <taxon>Lysobacteraceae</taxon>
        <taxon>Xanthomonas</taxon>
    </lineage>
</organism>
<keyword evidence="3" id="KW-1185">Reference proteome</keyword>
<keyword evidence="1" id="KW-0472">Membrane</keyword>
<dbReference type="EMBL" id="CP103840">
    <property type="protein sequence ID" value="WOB25392.1"/>
    <property type="molecule type" value="Genomic_DNA"/>
</dbReference>
<feature type="transmembrane region" description="Helical" evidence="1">
    <location>
        <begin position="44"/>
        <end position="61"/>
    </location>
</feature>
<evidence type="ECO:0000313" key="3">
    <source>
        <dbReference type="Proteomes" id="UP001304534"/>
    </source>
</evidence>
<proteinExistence type="predicted"/>
<evidence type="ECO:0000313" key="2">
    <source>
        <dbReference type="EMBL" id="WOB25392.1"/>
    </source>
</evidence>
<evidence type="ECO:0000256" key="1">
    <source>
        <dbReference type="SAM" id="Phobius"/>
    </source>
</evidence>
<feature type="transmembrane region" description="Helical" evidence="1">
    <location>
        <begin position="93"/>
        <end position="113"/>
    </location>
</feature>
<feature type="transmembrane region" description="Helical" evidence="1">
    <location>
        <begin position="168"/>
        <end position="190"/>
    </location>
</feature>
<protein>
    <recommendedName>
        <fullName evidence="4">Cobalamin ABC transporter</fullName>
    </recommendedName>
</protein>
<sequence>MTVARQTRTPARAPLQGTAAWMCGSALVLLMVCTRGEHFASVDALPSASWAVFFLAGALLRPRWMLPLLFGVASALDLIGLVSGSISDWCLSPAYWALALAYAALWLGGRVYALQLHRDVWRDAARLLCAVLLSGSLAYLLSKGGFYFLSGRYPQATLGGFLARVPDYYPHALGTLAGYVGFAFALLAVLRGIATRHPIGASA</sequence>
<feature type="transmembrane region" description="Helical" evidence="1">
    <location>
        <begin position="12"/>
        <end position="32"/>
    </location>
</feature>
<reference evidence="2 3" key="1">
    <citation type="submission" date="2022-08" db="EMBL/GenBank/DDBJ databases">
        <title>Whole genome sequencing-based tracing of a 2022 introduction and outbreak of Xanthomonas hortorum pv. pelargonii.</title>
        <authorList>
            <person name="Iruegas-Bocardo F."/>
            <person name="Weisberg A.K."/>
            <person name="Riutta E.R."/>
            <person name="Kilday K."/>
            <person name="Bonkowski J.C."/>
            <person name="Creswell T."/>
            <person name="Daughtrey M.L."/>
            <person name="Rane K."/>
            <person name="Grunwald N.J."/>
            <person name="Chang J.H."/>
            <person name="Putnam M.L."/>
        </authorList>
    </citation>
    <scope>NUCLEOTIDE SEQUENCE [LARGE SCALE GENOMIC DNA]</scope>
    <source>
        <strain evidence="2 3">22-325</strain>
    </source>
</reference>
<feature type="transmembrane region" description="Helical" evidence="1">
    <location>
        <begin position="125"/>
        <end position="148"/>
    </location>
</feature>